<protein>
    <submittedName>
        <fullName evidence="5">Bifunctional enoyl-CoA hydratase/phosphate acetyltransferase</fullName>
    </submittedName>
</protein>
<dbReference type="PANTHER" id="PTHR43356">
    <property type="entry name" value="PHOSPHATE ACETYLTRANSFERASE"/>
    <property type="match status" value="1"/>
</dbReference>
<dbReference type="RefSeq" id="WP_181760969.1">
    <property type="nucleotide sequence ID" value="NZ_BMCR01000003.1"/>
</dbReference>
<dbReference type="Pfam" id="PF01575">
    <property type="entry name" value="MaoC_dehydratas"/>
    <property type="match status" value="1"/>
</dbReference>
<dbReference type="Proteomes" id="UP000559404">
    <property type="component" value="Unassembled WGS sequence"/>
</dbReference>
<dbReference type="Pfam" id="PF01515">
    <property type="entry name" value="PTA_PTB"/>
    <property type="match status" value="1"/>
</dbReference>
<dbReference type="InterPro" id="IPR050500">
    <property type="entry name" value="Phos_Acetyltrans/Butyryltrans"/>
</dbReference>
<evidence type="ECO:0000256" key="1">
    <source>
        <dbReference type="ARBA" id="ARBA00022679"/>
    </source>
</evidence>
<comment type="caution">
    <text evidence="5">The sequence shown here is derived from an EMBL/GenBank/DDBJ whole genome shotgun (WGS) entry which is preliminary data.</text>
</comment>
<sequence>MAKNRTFDEIEIGESATLSRALTINDLFVFAHASGNINPVHIPDIDWTGDGKKDDPIAPSMWVGALISAVLGNVLPGPGTVYRSQTFRFLDRVHLGDSLTATVTVTNKAADRQVDLATRVTRSDGTVIAEGEAVVTAPDRRITFDAAELPGILIERHQHFDRLTELASRLPALPVAVASPDDPHSLGGALLGAREGLIVPILVGKTADIEAAAAEIGADLSGIEIIDVPREDAAAAMAVSLVHSGRARAVMKGHLHTDMLLKHVVKRDGGLRTGKRLSHCFVMDIPGRPSPVIISDAAINIAPDLLAKVDIVQNAIDLGRAIGMSEPKVGVLSAIETVNPAMPSSIDAAVLSKMAERGQITGGIVDGPLAMDNAIDVQAARTKGITSLVAGHADILIAPNLEAGNMLAKELTFIAHAEAAGLVIGASVPVILTSRADDERARLSSCVLALLYDYWQQNGAALTTDTPLTGEASQ</sequence>
<organism evidence="5 6">
    <name type="scientific">Stappia taiwanensis</name>
    <dbReference type="NCBI Taxonomy" id="992267"/>
    <lineage>
        <taxon>Bacteria</taxon>
        <taxon>Pseudomonadati</taxon>
        <taxon>Pseudomonadota</taxon>
        <taxon>Alphaproteobacteria</taxon>
        <taxon>Hyphomicrobiales</taxon>
        <taxon>Stappiaceae</taxon>
        <taxon>Stappia</taxon>
    </lineage>
</organism>
<evidence type="ECO:0000313" key="6">
    <source>
        <dbReference type="Proteomes" id="UP000559404"/>
    </source>
</evidence>
<evidence type="ECO:0000313" key="5">
    <source>
        <dbReference type="EMBL" id="MBA4612777.1"/>
    </source>
</evidence>
<reference evidence="5 6" key="2">
    <citation type="submission" date="2020-08" db="EMBL/GenBank/DDBJ databases">
        <title>Stappia taiwanensis sp. nov., isolated from a coastal thermal spring.</title>
        <authorList>
            <person name="Kampfer P."/>
        </authorList>
    </citation>
    <scope>NUCLEOTIDE SEQUENCE [LARGE SCALE GENOMIC DNA]</scope>
    <source>
        <strain evidence="5 6">DSM 23284</strain>
    </source>
</reference>
<proteinExistence type="predicted"/>
<dbReference type="InterPro" id="IPR002505">
    <property type="entry name" value="PTA_PTB"/>
</dbReference>
<dbReference type="AlphaFoldDB" id="A0A838XSQ7"/>
<dbReference type="CDD" id="cd03449">
    <property type="entry name" value="R_hydratase"/>
    <property type="match status" value="1"/>
</dbReference>
<dbReference type="Gene3D" id="3.10.129.10">
    <property type="entry name" value="Hotdog Thioesterase"/>
    <property type="match status" value="1"/>
</dbReference>
<dbReference type="InterPro" id="IPR029069">
    <property type="entry name" value="HotDog_dom_sf"/>
</dbReference>
<dbReference type="EMBL" id="JACEON010000013">
    <property type="protein sequence ID" value="MBA4612777.1"/>
    <property type="molecule type" value="Genomic_DNA"/>
</dbReference>
<name>A0A838XSQ7_9HYPH</name>
<keyword evidence="2" id="KW-0012">Acyltransferase</keyword>
<dbReference type="NCBIfam" id="NF008852">
    <property type="entry name" value="PRK11890.1"/>
    <property type="match status" value="1"/>
</dbReference>
<dbReference type="NCBIfam" id="NF006045">
    <property type="entry name" value="PRK08190.1"/>
    <property type="match status" value="1"/>
</dbReference>
<reference evidence="5 6" key="1">
    <citation type="submission" date="2020-07" db="EMBL/GenBank/DDBJ databases">
        <authorList>
            <person name="Li M."/>
        </authorList>
    </citation>
    <scope>NUCLEOTIDE SEQUENCE [LARGE SCALE GENOMIC DNA]</scope>
    <source>
        <strain evidence="5 6">DSM 23284</strain>
    </source>
</reference>
<evidence type="ECO:0000256" key="2">
    <source>
        <dbReference type="ARBA" id="ARBA00023315"/>
    </source>
</evidence>
<keyword evidence="1 5" id="KW-0808">Transferase</keyword>
<evidence type="ECO:0000259" key="4">
    <source>
        <dbReference type="Pfam" id="PF01575"/>
    </source>
</evidence>
<gene>
    <name evidence="5" type="ORF">H1W37_14015</name>
</gene>
<dbReference type="Gene3D" id="3.40.718.10">
    <property type="entry name" value="Isopropylmalate Dehydrogenase"/>
    <property type="match status" value="1"/>
</dbReference>
<keyword evidence="6" id="KW-1185">Reference proteome</keyword>
<dbReference type="InterPro" id="IPR002539">
    <property type="entry name" value="MaoC-like_dom"/>
</dbReference>
<dbReference type="GO" id="GO:0016746">
    <property type="term" value="F:acyltransferase activity"/>
    <property type="evidence" value="ECO:0007669"/>
    <property type="project" value="UniProtKB-KW"/>
</dbReference>
<dbReference type="SUPFAM" id="SSF54637">
    <property type="entry name" value="Thioesterase/thiol ester dehydrase-isomerase"/>
    <property type="match status" value="1"/>
</dbReference>
<dbReference type="PANTHER" id="PTHR43356:SF2">
    <property type="entry name" value="PHOSPHATE ACETYLTRANSFERASE"/>
    <property type="match status" value="1"/>
</dbReference>
<accession>A0A838XSQ7</accession>
<feature type="domain" description="Phosphate acetyl/butaryl transferase" evidence="3">
    <location>
        <begin position="235"/>
        <end position="446"/>
    </location>
</feature>
<feature type="domain" description="MaoC-like" evidence="4">
    <location>
        <begin position="19"/>
        <end position="119"/>
    </location>
</feature>
<dbReference type="SUPFAM" id="SSF53659">
    <property type="entry name" value="Isocitrate/Isopropylmalate dehydrogenase-like"/>
    <property type="match status" value="1"/>
</dbReference>
<evidence type="ECO:0000259" key="3">
    <source>
        <dbReference type="Pfam" id="PF01515"/>
    </source>
</evidence>